<comment type="caution">
    <text evidence="2">The sequence shown here is derived from an EMBL/GenBank/DDBJ whole genome shotgun (WGS) entry which is preliminary data.</text>
</comment>
<dbReference type="InterPro" id="IPR036641">
    <property type="entry name" value="HPT_dom_sf"/>
</dbReference>
<dbReference type="Gene3D" id="1.20.120.160">
    <property type="entry name" value="HPT domain"/>
    <property type="match status" value="1"/>
</dbReference>
<evidence type="ECO:0000259" key="1">
    <source>
        <dbReference type="Pfam" id="PF01627"/>
    </source>
</evidence>
<evidence type="ECO:0000313" key="2">
    <source>
        <dbReference type="EMBL" id="HIZ40430.1"/>
    </source>
</evidence>
<dbReference type="Proteomes" id="UP000824049">
    <property type="component" value="Unassembled WGS sequence"/>
</dbReference>
<reference evidence="2" key="2">
    <citation type="submission" date="2021-04" db="EMBL/GenBank/DDBJ databases">
        <authorList>
            <person name="Gilroy R."/>
        </authorList>
    </citation>
    <scope>NUCLEOTIDE SEQUENCE</scope>
    <source>
        <strain evidence="2">CHK179-28034</strain>
    </source>
</reference>
<name>A0A9D2J7Y0_9FIRM</name>
<sequence>MDTLRKETLTAAGIDVDNALERFMGKDDFLERMLKKFAADVNYQRLVEAVERQDAEAALQASHTLKGMCGNLSIMELSELFTRQVELFREEKPADAFAMMPEISRLYEKVKEAIGAPEA</sequence>
<feature type="domain" description="HPt" evidence="1">
    <location>
        <begin position="43"/>
        <end position="112"/>
    </location>
</feature>
<dbReference type="SUPFAM" id="SSF47226">
    <property type="entry name" value="Histidine-containing phosphotransfer domain, HPT domain"/>
    <property type="match status" value="1"/>
</dbReference>
<protein>
    <submittedName>
        <fullName evidence="2">Hpt domain-containing protein</fullName>
    </submittedName>
</protein>
<dbReference type="Pfam" id="PF01627">
    <property type="entry name" value="Hpt"/>
    <property type="match status" value="1"/>
</dbReference>
<dbReference type="GO" id="GO:0000160">
    <property type="term" value="P:phosphorelay signal transduction system"/>
    <property type="evidence" value="ECO:0007669"/>
    <property type="project" value="InterPro"/>
</dbReference>
<organism evidence="2 3">
    <name type="scientific">Candidatus Anaerobutyricum stercoris</name>
    <dbReference type="NCBI Taxonomy" id="2838457"/>
    <lineage>
        <taxon>Bacteria</taxon>
        <taxon>Bacillati</taxon>
        <taxon>Bacillota</taxon>
        <taxon>Clostridia</taxon>
        <taxon>Lachnospirales</taxon>
        <taxon>Lachnospiraceae</taxon>
        <taxon>Anaerobutyricum</taxon>
    </lineage>
</organism>
<proteinExistence type="predicted"/>
<dbReference type="EMBL" id="DXBR01000100">
    <property type="protein sequence ID" value="HIZ40430.1"/>
    <property type="molecule type" value="Genomic_DNA"/>
</dbReference>
<gene>
    <name evidence="2" type="ORF">H9968_11040</name>
</gene>
<reference evidence="2" key="1">
    <citation type="journal article" date="2021" name="PeerJ">
        <title>Extensive microbial diversity within the chicken gut microbiome revealed by metagenomics and culture.</title>
        <authorList>
            <person name="Gilroy R."/>
            <person name="Ravi A."/>
            <person name="Getino M."/>
            <person name="Pursley I."/>
            <person name="Horton D.L."/>
            <person name="Alikhan N.F."/>
            <person name="Baker D."/>
            <person name="Gharbi K."/>
            <person name="Hall N."/>
            <person name="Watson M."/>
            <person name="Adriaenssens E.M."/>
            <person name="Foster-Nyarko E."/>
            <person name="Jarju S."/>
            <person name="Secka A."/>
            <person name="Antonio M."/>
            <person name="Oren A."/>
            <person name="Chaudhuri R.R."/>
            <person name="La Ragione R."/>
            <person name="Hildebrand F."/>
            <person name="Pallen M.J."/>
        </authorList>
    </citation>
    <scope>NUCLEOTIDE SEQUENCE</scope>
    <source>
        <strain evidence="2">CHK179-28034</strain>
    </source>
</reference>
<accession>A0A9D2J7Y0</accession>
<dbReference type="InterPro" id="IPR008207">
    <property type="entry name" value="Sig_transdc_His_kin_Hpt_dom"/>
</dbReference>
<dbReference type="AlphaFoldDB" id="A0A9D2J7Y0"/>
<evidence type="ECO:0000313" key="3">
    <source>
        <dbReference type="Proteomes" id="UP000824049"/>
    </source>
</evidence>